<keyword evidence="1" id="KW-0962">Peroxisome biogenesis</keyword>
<keyword evidence="2" id="KW-0472">Membrane</keyword>
<keyword evidence="6" id="KW-1185">Reference proteome</keyword>
<evidence type="ECO:0000256" key="3">
    <source>
        <dbReference type="ARBA" id="ARBA00023140"/>
    </source>
</evidence>
<dbReference type="Pfam" id="PF05648">
    <property type="entry name" value="PEX11"/>
    <property type="match status" value="1"/>
</dbReference>
<evidence type="ECO:0000313" key="5">
    <source>
        <dbReference type="EMBL" id="CAG9334080.1"/>
    </source>
</evidence>
<dbReference type="PANTHER" id="PTHR12652">
    <property type="entry name" value="PEROXISOMAL BIOGENESIS FACTOR 11"/>
    <property type="match status" value="1"/>
</dbReference>
<sequence>MLTTNHRGVKKSPSISILEKLSHPTLKGSYLILFISSNVSHLLRSTRGRDKLLGVVQYLADLYKQCMLDYLSSLRIRDWPLSVRNSKAIQESMKDGRKIFRLFRWMEELSGFGEKIRKPMDVVLILKLLKHFIGTIYYLIDNLLWIARIGVISKVILYANLRLESTKDVVAFARSALRILINLATAHKRYIKEKDILQELELNPEKSIGIGTLGYKNTNCLLKARQKRRFQFLEIVINIFKIISITKSLRLPLSKHMSNIFVSTCGLVSSCLSIFKMLSGKRGNKNNQHNKRLEGFH</sequence>
<dbReference type="InterPro" id="IPR008733">
    <property type="entry name" value="PEX11"/>
</dbReference>
<accession>A0AAU9KB34</accession>
<proteinExistence type="predicted"/>
<dbReference type="AlphaFoldDB" id="A0AAU9KB34"/>
<evidence type="ECO:0000313" key="6">
    <source>
        <dbReference type="Proteomes" id="UP001162131"/>
    </source>
</evidence>
<evidence type="ECO:0000256" key="4">
    <source>
        <dbReference type="ARBA" id="ARBA00046271"/>
    </source>
</evidence>
<gene>
    <name evidence="5" type="ORF">BSTOLATCC_MIC59882</name>
</gene>
<comment type="caution">
    <text evidence="5">The sequence shown here is derived from an EMBL/GenBank/DDBJ whole genome shotgun (WGS) entry which is preliminary data.</text>
</comment>
<dbReference type="GO" id="GO:0016559">
    <property type="term" value="P:peroxisome fission"/>
    <property type="evidence" value="ECO:0007669"/>
    <property type="project" value="InterPro"/>
</dbReference>
<evidence type="ECO:0000256" key="2">
    <source>
        <dbReference type="ARBA" id="ARBA00023136"/>
    </source>
</evidence>
<dbReference type="GO" id="GO:0005778">
    <property type="term" value="C:peroxisomal membrane"/>
    <property type="evidence" value="ECO:0007669"/>
    <property type="project" value="UniProtKB-SubCell"/>
</dbReference>
<keyword evidence="3" id="KW-0576">Peroxisome</keyword>
<dbReference type="PANTHER" id="PTHR12652:SF50">
    <property type="entry name" value="PEROXIN 11"/>
    <property type="match status" value="1"/>
</dbReference>
<reference evidence="5" key="1">
    <citation type="submission" date="2021-09" db="EMBL/GenBank/DDBJ databases">
        <authorList>
            <consortium name="AG Swart"/>
            <person name="Singh M."/>
            <person name="Singh A."/>
            <person name="Seah K."/>
            <person name="Emmerich C."/>
        </authorList>
    </citation>
    <scope>NUCLEOTIDE SEQUENCE</scope>
    <source>
        <strain evidence="5">ATCC30299</strain>
    </source>
</reference>
<protein>
    <submittedName>
        <fullName evidence="5">Uncharacterized protein</fullName>
    </submittedName>
</protein>
<organism evidence="5 6">
    <name type="scientific">Blepharisma stoltei</name>
    <dbReference type="NCBI Taxonomy" id="1481888"/>
    <lineage>
        <taxon>Eukaryota</taxon>
        <taxon>Sar</taxon>
        <taxon>Alveolata</taxon>
        <taxon>Ciliophora</taxon>
        <taxon>Postciliodesmatophora</taxon>
        <taxon>Heterotrichea</taxon>
        <taxon>Heterotrichida</taxon>
        <taxon>Blepharismidae</taxon>
        <taxon>Blepharisma</taxon>
    </lineage>
</organism>
<name>A0AAU9KB34_9CILI</name>
<dbReference type="EMBL" id="CAJZBQ010000057">
    <property type="protein sequence ID" value="CAG9334080.1"/>
    <property type="molecule type" value="Genomic_DNA"/>
</dbReference>
<dbReference type="Proteomes" id="UP001162131">
    <property type="component" value="Unassembled WGS sequence"/>
</dbReference>
<comment type="subcellular location">
    <subcellularLocation>
        <location evidence="4">Peroxisome membrane</location>
    </subcellularLocation>
</comment>
<evidence type="ECO:0000256" key="1">
    <source>
        <dbReference type="ARBA" id="ARBA00022593"/>
    </source>
</evidence>